<name>A0A9P9G7U6_FUSSL</name>
<evidence type="ECO:0000259" key="2">
    <source>
        <dbReference type="Pfam" id="PF13391"/>
    </source>
</evidence>
<feature type="region of interest" description="Disordered" evidence="1">
    <location>
        <begin position="122"/>
        <end position="181"/>
    </location>
</feature>
<feature type="compositionally biased region" description="Acidic residues" evidence="1">
    <location>
        <begin position="445"/>
        <end position="455"/>
    </location>
</feature>
<dbReference type="Pfam" id="PF13391">
    <property type="entry name" value="HNH_2"/>
    <property type="match status" value="1"/>
</dbReference>
<accession>A0A9P9G7U6</accession>
<evidence type="ECO:0000313" key="4">
    <source>
        <dbReference type="Proteomes" id="UP000736672"/>
    </source>
</evidence>
<evidence type="ECO:0000256" key="1">
    <source>
        <dbReference type="SAM" id="MobiDB-lite"/>
    </source>
</evidence>
<comment type="caution">
    <text evidence="3">The sequence shown here is derived from an EMBL/GenBank/DDBJ whole genome shotgun (WGS) entry which is preliminary data.</text>
</comment>
<proteinExistence type="predicted"/>
<dbReference type="Proteomes" id="UP000736672">
    <property type="component" value="Unassembled WGS sequence"/>
</dbReference>
<feature type="region of interest" description="Disordered" evidence="1">
    <location>
        <begin position="436"/>
        <end position="472"/>
    </location>
</feature>
<protein>
    <recommendedName>
        <fullName evidence="2">HNH nuclease domain-containing protein</fullName>
    </recommendedName>
</protein>
<gene>
    <name evidence="3" type="ORF">B0J15DRAFT_599139</name>
</gene>
<reference evidence="3" key="1">
    <citation type="journal article" date="2021" name="Nat. Commun.">
        <title>Genetic determinants of endophytism in the Arabidopsis root mycobiome.</title>
        <authorList>
            <person name="Mesny F."/>
            <person name="Miyauchi S."/>
            <person name="Thiergart T."/>
            <person name="Pickel B."/>
            <person name="Atanasova L."/>
            <person name="Karlsson M."/>
            <person name="Huettel B."/>
            <person name="Barry K.W."/>
            <person name="Haridas S."/>
            <person name="Chen C."/>
            <person name="Bauer D."/>
            <person name="Andreopoulos W."/>
            <person name="Pangilinan J."/>
            <person name="LaButti K."/>
            <person name="Riley R."/>
            <person name="Lipzen A."/>
            <person name="Clum A."/>
            <person name="Drula E."/>
            <person name="Henrissat B."/>
            <person name="Kohler A."/>
            <person name="Grigoriev I.V."/>
            <person name="Martin F.M."/>
            <person name="Hacquard S."/>
        </authorList>
    </citation>
    <scope>NUCLEOTIDE SEQUENCE</scope>
    <source>
        <strain evidence="3">FSSC 5 MPI-SDFR-AT-0091</strain>
    </source>
</reference>
<dbReference type="OrthoDB" id="5416097at2759"/>
<feature type="compositionally biased region" description="Basic and acidic residues" evidence="1">
    <location>
        <begin position="122"/>
        <end position="131"/>
    </location>
</feature>
<feature type="domain" description="HNH nuclease" evidence="2">
    <location>
        <begin position="196"/>
        <end position="282"/>
    </location>
</feature>
<evidence type="ECO:0000313" key="3">
    <source>
        <dbReference type="EMBL" id="KAH7234136.1"/>
    </source>
</evidence>
<dbReference type="AlphaFoldDB" id="A0A9P9G7U6"/>
<dbReference type="EMBL" id="JAGTJS010000027">
    <property type="protein sequence ID" value="KAH7234136.1"/>
    <property type="molecule type" value="Genomic_DNA"/>
</dbReference>
<organism evidence="3 4">
    <name type="scientific">Fusarium solani</name>
    <name type="common">Filamentous fungus</name>
    <dbReference type="NCBI Taxonomy" id="169388"/>
    <lineage>
        <taxon>Eukaryota</taxon>
        <taxon>Fungi</taxon>
        <taxon>Dikarya</taxon>
        <taxon>Ascomycota</taxon>
        <taxon>Pezizomycotina</taxon>
        <taxon>Sordariomycetes</taxon>
        <taxon>Hypocreomycetidae</taxon>
        <taxon>Hypocreales</taxon>
        <taxon>Nectriaceae</taxon>
        <taxon>Fusarium</taxon>
        <taxon>Fusarium solani species complex</taxon>
    </lineage>
</organism>
<dbReference type="InterPro" id="IPR003615">
    <property type="entry name" value="HNH_nuc"/>
</dbReference>
<keyword evidence="4" id="KW-1185">Reference proteome</keyword>
<sequence>MEPAPEPFNEFAQHYKDQPQLVQYVRNLLASRPAYQRPTELVPMLEYERRLEAIKEIRKGQRDIRSEPSWQFSALQFSVLIKMPLQDLEDFTGRDSPAMYLDQLNELFNFFLQAPNKFVDPEKAARREAARKARRPAAQKERRDASKASASKHSVPPPKSESEMASKAATETSVKESAIQRSDQARDALRFDSNRCLVTGMRDPDGCHIMPFTTNDRPSYLEKVRSFRAVIATCFGLGRGTESAKARETLFAGLGGSDKVFNILSLTPTLHRFWSRFYCAFKWHGLSKVDGDETYVLLQFHWMPRSSHINGARYIDLDDQNDPTCNRSIIGGLSHHYGPDGNPHCSTEECANCKEIHGRSIVNVEHGHPLRSGHLFTVKRPTATIGSFRQMINLQWAIIRAAAMSGAALAPELLVGPDDDDDDDGFPVDLLLDWRQEAQAGDPEAPPEEPPEVAEESVRAEEQAMAHGRHGS</sequence>